<protein>
    <recommendedName>
        <fullName evidence="3">Ankyrin repeat domain-containing protein</fullName>
    </recommendedName>
</protein>
<dbReference type="Gene3D" id="1.25.40.20">
    <property type="entry name" value="Ankyrin repeat-containing domain"/>
    <property type="match status" value="1"/>
</dbReference>
<evidence type="ECO:0000313" key="2">
    <source>
        <dbReference type="Proteomes" id="UP001528850"/>
    </source>
</evidence>
<comment type="caution">
    <text evidence="1">The sequence shown here is derived from an EMBL/GenBank/DDBJ whole genome shotgun (WGS) entry which is preliminary data.</text>
</comment>
<evidence type="ECO:0000313" key="1">
    <source>
        <dbReference type="EMBL" id="MDF4024656.1"/>
    </source>
</evidence>
<organism evidence="1 2">
    <name type="scientific">Luteibacter sahnii</name>
    <dbReference type="NCBI Taxonomy" id="3021977"/>
    <lineage>
        <taxon>Bacteria</taxon>
        <taxon>Pseudomonadati</taxon>
        <taxon>Pseudomonadota</taxon>
        <taxon>Gammaproteobacteria</taxon>
        <taxon>Lysobacterales</taxon>
        <taxon>Rhodanobacteraceae</taxon>
        <taxon>Luteibacter</taxon>
    </lineage>
</organism>
<dbReference type="Pfam" id="PF00023">
    <property type="entry name" value="Ank"/>
    <property type="match status" value="1"/>
</dbReference>
<dbReference type="SUPFAM" id="SSF48403">
    <property type="entry name" value="Ankyrin repeat"/>
    <property type="match status" value="1"/>
</dbReference>
<reference evidence="1 2" key="1">
    <citation type="journal article" date="2024" name="Curr. Microbiol.">
        <title>Luteibacter sahnii sp. nov., A Novel Yellow-Colored Xanthomonadin Pigment Producing Probiotic Bacterium from Healthy Rice Seed Microbiome.</title>
        <authorList>
            <person name="Jaiswal G."/>
            <person name="Rana R."/>
            <person name="Nayak P.K."/>
            <person name="Chouhan R."/>
            <person name="Gandhi S.G."/>
            <person name="Patel H.K."/>
            <person name="Patil P.B."/>
        </authorList>
    </citation>
    <scope>NUCLEOTIDE SEQUENCE [LARGE SCALE GENOMIC DNA]</scope>
    <source>
        <strain evidence="1 2">PPL201</strain>
    </source>
</reference>
<dbReference type="InterPro" id="IPR002110">
    <property type="entry name" value="Ankyrin_rpt"/>
</dbReference>
<dbReference type="EMBL" id="JARJJS010000001">
    <property type="protein sequence ID" value="MDF4024656.1"/>
    <property type="molecule type" value="Genomic_DNA"/>
</dbReference>
<name>A0ABT6B963_9GAMM</name>
<proteinExistence type="predicted"/>
<dbReference type="InterPro" id="IPR036770">
    <property type="entry name" value="Ankyrin_rpt-contain_sf"/>
</dbReference>
<dbReference type="Proteomes" id="UP001528850">
    <property type="component" value="Unassembled WGS sequence"/>
</dbReference>
<gene>
    <name evidence="1" type="ORF">P3W24_06755</name>
</gene>
<sequence>MTRKSRANPFSLPTNTTSLPATGEGFPVVRAFLGDGVALAALVPGIDPRREMFWHDGEDGELVDLTLMAKAVAVDSESRGCLFVPILHRLGVPLDAVDSEGRTLLHFARSLPVFRYLVEHGVPVPNGMRGSLRQVMAPDGLRLPIDAGEALSFTDHNRLLPPLVAWRMRGVAASRDCIEPVCIPPEKFGAGLPEWRLKGLSALGYADATAIEGAGMRFSVAEEMKDCMFADADRGDAFARLKRLARMDLVEGWMPMWSMFGERDEAAWMTPQGFATVRDSEAEEPFWLKAFPKTTLTGVHGEGGRSLLHLANNVDVCRWLLAHGVAPDIKNDEGQYAEELLPDDAAAVVLQERMKLSLPTAVAASTRRRL</sequence>
<keyword evidence="2" id="KW-1185">Reference proteome</keyword>
<accession>A0ABT6B963</accession>
<evidence type="ECO:0008006" key="3">
    <source>
        <dbReference type="Google" id="ProtNLM"/>
    </source>
</evidence>